<dbReference type="GO" id="GO:0003924">
    <property type="term" value="F:GTPase activity"/>
    <property type="evidence" value="ECO:0007669"/>
    <property type="project" value="InterPro"/>
</dbReference>
<keyword evidence="14" id="KW-0479">Metal-binding</keyword>
<dbReference type="EC" id="2.3.2.27" evidence="10"/>
<reference evidence="41 42" key="1">
    <citation type="journal article" date="2011" name="Proc. Natl. Acad. Sci. U.S.A.">
        <title>Genetic diversity and population structure of the endangered marsupial Sarcophilus harrisii (Tasmanian devil).</title>
        <authorList>
            <person name="Miller W."/>
            <person name="Hayes V.M."/>
            <person name="Ratan A."/>
            <person name="Petersen D.C."/>
            <person name="Wittekindt N.E."/>
            <person name="Miller J."/>
            <person name="Walenz B."/>
            <person name="Knight J."/>
            <person name="Qi J."/>
            <person name="Zhao F."/>
            <person name="Wang Q."/>
            <person name="Bedoya-Reina O.C."/>
            <person name="Katiyar N."/>
            <person name="Tomsho L.P."/>
            <person name="Kasson L.M."/>
            <person name="Hardie R.A."/>
            <person name="Woodbridge P."/>
            <person name="Tindall E.A."/>
            <person name="Bertelsen M.F."/>
            <person name="Dixon D."/>
            <person name="Pyecroft S."/>
            <person name="Helgen K.M."/>
            <person name="Lesk A.M."/>
            <person name="Pringle T.H."/>
            <person name="Patterson N."/>
            <person name="Zhang Y."/>
            <person name="Kreiss A."/>
            <person name="Woods G.M."/>
            <person name="Jones M.E."/>
            <person name="Schuster S.C."/>
        </authorList>
    </citation>
    <scope>NUCLEOTIDE SEQUENCE [LARGE SCALE GENOMIC DNA]</scope>
</reference>
<evidence type="ECO:0000256" key="27">
    <source>
        <dbReference type="ARBA" id="ARBA00023273"/>
    </source>
</evidence>
<evidence type="ECO:0000256" key="4">
    <source>
        <dbReference type="ARBA" id="ARBA00004177"/>
    </source>
</evidence>
<dbReference type="GO" id="GO:0043005">
    <property type="term" value="C:neuron projection"/>
    <property type="evidence" value="ECO:0007669"/>
    <property type="project" value="UniProtKB-SubCell"/>
</dbReference>
<reference evidence="41" key="3">
    <citation type="submission" date="2025-09" db="UniProtKB">
        <authorList>
            <consortium name="Ensembl"/>
        </authorList>
    </citation>
    <scope>IDENTIFICATION</scope>
</reference>
<keyword evidence="42" id="KW-1185">Reference proteome</keyword>
<evidence type="ECO:0000256" key="1">
    <source>
        <dbReference type="ARBA" id="ARBA00000900"/>
    </source>
</evidence>
<feature type="region of interest" description="Disordered" evidence="37">
    <location>
        <begin position="587"/>
        <end position="608"/>
    </location>
</feature>
<dbReference type="eggNOG" id="KOG2037">
    <property type="taxonomic scope" value="Eukaryota"/>
</dbReference>
<dbReference type="PROSITE" id="PS51715">
    <property type="entry name" value="G_GB1_RHD3"/>
    <property type="match status" value="1"/>
</dbReference>
<dbReference type="GeneTree" id="ENSGT00940000160153"/>
<dbReference type="STRING" id="9305.ENSSHAP00000016263"/>
<evidence type="ECO:0000313" key="42">
    <source>
        <dbReference type="Proteomes" id="UP000007648"/>
    </source>
</evidence>
<dbReference type="CDD" id="cd01851">
    <property type="entry name" value="GBP"/>
    <property type="match status" value="1"/>
</dbReference>
<evidence type="ECO:0000256" key="9">
    <source>
        <dbReference type="ARBA" id="ARBA00004906"/>
    </source>
</evidence>
<dbReference type="SMART" id="SM00504">
    <property type="entry name" value="Ubox"/>
    <property type="match status" value="1"/>
</dbReference>
<organism evidence="41 42">
    <name type="scientific">Sarcophilus harrisii</name>
    <name type="common">Tasmanian devil</name>
    <name type="synonym">Sarcophilus laniarius</name>
    <dbReference type="NCBI Taxonomy" id="9305"/>
    <lineage>
        <taxon>Eukaryota</taxon>
        <taxon>Metazoa</taxon>
        <taxon>Chordata</taxon>
        <taxon>Craniata</taxon>
        <taxon>Vertebrata</taxon>
        <taxon>Euteleostomi</taxon>
        <taxon>Mammalia</taxon>
        <taxon>Metatheria</taxon>
        <taxon>Dasyuromorphia</taxon>
        <taxon>Dasyuridae</taxon>
        <taxon>Sarcophilus</taxon>
    </lineage>
</organism>
<keyword evidence="11" id="KW-0963">Cytoplasm</keyword>
<dbReference type="SUPFAM" id="SSF57850">
    <property type="entry name" value="RING/U-box"/>
    <property type="match status" value="1"/>
</dbReference>
<evidence type="ECO:0000259" key="39">
    <source>
        <dbReference type="PROSITE" id="PS50089"/>
    </source>
</evidence>
<evidence type="ECO:0000256" key="10">
    <source>
        <dbReference type="ARBA" id="ARBA00012483"/>
    </source>
</evidence>
<evidence type="ECO:0000256" key="18">
    <source>
        <dbReference type="ARBA" id="ARBA00022786"/>
    </source>
</evidence>
<keyword evidence="20" id="KW-0832">Ubl conjugation</keyword>
<evidence type="ECO:0000256" key="28">
    <source>
        <dbReference type="ARBA" id="ARBA00023329"/>
    </source>
</evidence>
<dbReference type="OMA" id="QQDMATK"/>
<keyword evidence="18" id="KW-0833">Ubl conjugation pathway</keyword>
<dbReference type="GO" id="GO:0014069">
    <property type="term" value="C:postsynaptic density"/>
    <property type="evidence" value="ECO:0007669"/>
    <property type="project" value="UniProtKB-SubCell"/>
</dbReference>
<dbReference type="SMART" id="SM00184">
    <property type="entry name" value="RING"/>
    <property type="match status" value="1"/>
</dbReference>
<accession>G3WLF8</accession>
<evidence type="ECO:0000256" key="31">
    <source>
        <dbReference type="ARBA" id="ARBA00053395"/>
    </source>
</evidence>
<dbReference type="eggNOG" id="KOG2177">
    <property type="taxonomic scope" value="Eukaryota"/>
</dbReference>
<gene>
    <name evidence="41" type="primary">RNF112</name>
</gene>
<evidence type="ECO:0000256" key="2">
    <source>
        <dbReference type="ARBA" id="ARBA00004141"/>
    </source>
</evidence>
<dbReference type="GeneID" id="100920104"/>
<evidence type="ECO:0000256" key="5">
    <source>
        <dbReference type="ARBA" id="ARBA00004234"/>
    </source>
</evidence>
<dbReference type="PROSITE" id="PS00518">
    <property type="entry name" value="ZF_RING_1"/>
    <property type="match status" value="1"/>
</dbReference>
<evidence type="ECO:0000256" key="19">
    <source>
        <dbReference type="ARBA" id="ARBA00022833"/>
    </source>
</evidence>
<dbReference type="Ensembl" id="ENSSHAT00000016398.2">
    <property type="protein sequence ID" value="ENSSHAP00000016263.1"/>
    <property type="gene ID" value="ENSSHAG00000013840.2"/>
</dbReference>
<comment type="pathway">
    <text evidence="9">Protein modification; protein ubiquitination.</text>
</comment>
<keyword evidence="21" id="KW-0524">Neurogenesis</keyword>
<keyword evidence="19" id="KW-0862">Zinc</keyword>
<dbReference type="InterPro" id="IPR015894">
    <property type="entry name" value="Guanylate-bd_N"/>
</dbReference>
<evidence type="ECO:0000259" key="40">
    <source>
        <dbReference type="PROSITE" id="PS51715"/>
    </source>
</evidence>
<dbReference type="RefSeq" id="XP_012398118.1">
    <property type="nucleotide sequence ID" value="XM_012542664.3"/>
</dbReference>
<dbReference type="InterPro" id="IPR017907">
    <property type="entry name" value="Znf_RING_CS"/>
</dbReference>
<evidence type="ECO:0000256" key="35">
    <source>
        <dbReference type="PROSITE-ProRule" id="PRU00175"/>
    </source>
</evidence>
<keyword evidence="16" id="KW-0967">Endosome</keyword>
<keyword evidence="27" id="KW-0966">Cell projection</keyword>
<evidence type="ECO:0000256" key="26">
    <source>
        <dbReference type="ARBA" id="ARBA00023242"/>
    </source>
</evidence>
<keyword evidence="15" id="KW-0547">Nucleotide-binding</keyword>
<evidence type="ECO:0000256" key="3">
    <source>
        <dbReference type="ARBA" id="ARBA00004170"/>
    </source>
</evidence>
<keyword evidence="17 35" id="KW-0863">Zinc-finger</keyword>
<evidence type="ECO:0000256" key="24">
    <source>
        <dbReference type="ARBA" id="ARBA00023134"/>
    </source>
</evidence>
<evidence type="ECO:0000256" key="25">
    <source>
        <dbReference type="ARBA" id="ARBA00023136"/>
    </source>
</evidence>
<comment type="function">
    <text evidence="31">E3 ubiquitin-protein ligase that plays an important role in neuronal differentiation, including neurogenesis and gliogenesis, during brain development. During embryonic development initiates neuronal differentiation by inducing cell cycle arrest at the G0/G1 phase through up-regulation of cell-cycle regulatory proteins. Plays a role not only in the fetal period during the development of the nervous system, but also in the adult brain, where it is involved in the maintenance of neural functions and protection of the nervous tissue cells from oxidative stress-induced damage. Exhibits GTPase and E3 ubiquitin-protein ligase activities. Regulates dendritic spine density and synaptic neurotransmission; its ability to hydrolyze GTP is involved in the maintenance of dendritic spine density.</text>
</comment>
<dbReference type="KEGG" id="shr:100920104"/>
<evidence type="ECO:0000256" key="7">
    <source>
        <dbReference type="ARBA" id="ARBA00004487"/>
    </source>
</evidence>
<evidence type="ECO:0000256" key="37">
    <source>
        <dbReference type="SAM" id="MobiDB-lite"/>
    </source>
</evidence>
<dbReference type="AlphaFoldDB" id="G3WLF8"/>
<proteinExistence type="inferred from homology"/>
<keyword evidence="13 38" id="KW-0812">Transmembrane</keyword>
<dbReference type="FunCoup" id="G3WLF8">
    <property type="interactions" value="14"/>
</dbReference>
<keyword evidence="12" id="KW-0808">Transferase</keyword>
<evidence type="ECO:0000256" key="29">
    <source>
        <dbReference type="ARBA" id="ARBA00034105"/>
    </source>
</evidence>
<dbReference type="GO" id="GO:0008021">
    <property type="term" value="C:synaptic vesicle"/>
    <property type="evidence" value="ECO:0007669"/>
    <property type="project" value="UniProtKB-SubCell"/>
</dbReference>
<dbReference type="InParanoid" id="G3WLF8"/>
<dbReference type="FunFam" id="3.40.50.300:FF:001009">
    <property type="entry name" value="RING finger protein 112"/>
    <property type="match status" value="1"/>
</dbReference>
<evidence type="ECO:0000256" key="8">
    <source>
        <dbReference type="ARBA" id="ARBA00004642"/>
    </source>
</evidence>
<dbReference type="Gene3D" id="3.40.50.300">
    <property type="entry name" value="P-loop containing nucleotide triphosphate hydrolases"/>
    <property type="match status" value="1"/>
</dbReference>
<dbReference type="GO" id="GO:0016604">
    <property type="term" value="C:nuclear body"/>
    <property type="evidence" value="ECO:0007669"/>
    <property type="project" value="UniProtKB-SubCell"/>
</dbReference>
<dbReference type="PANTHER" id="PTHR10751">
    <property type="entry name" value="GUANYLATE BINDING PROTEIN"/>
    <property type="match status" value="1"/>
</dbReference>
<dbReference type="GO" id="GO:0016020">
    <property type="term" value="C:membrane"/>
    <property type="evidence" value="ECO:0007669"/>
    <property type="project" value="UniProtKB-SubCell"/>
</dbReference>
<sequence length="608" mass="67390">MENRNDHLSSSLPGSPSLRTSIDTLDLLTSDLTCSICWELFRDPVSLECGHNFCAQCITCHWASRVPGSQPPCCPVCRMRCDRRRLVPDTRLRSLTENMNLLQQNAGSNQKLYDGHSTEAKPLQLVRTNSRMDFTLCLESLTQCLNHPQAKDNPVCIISVLGEQRTGKSFLLNYLISGMQGLEAKDLQWMKSRRALQKFQCEPGAESITKGLWIWSQPFVLEKEGMKVAVFLVDSEGSISIEQDKEMNAKLIALSMLLSSHQILNVSRLLKDTDLEYLEMFLHIAEEIGEYFKMEPIQHLDLLVRDWFHPATFGKEAGQKHMIGVFQKISGRYPRIQKSFKNKQVCCYLLPFPGIKVASGGNGDPEDMDPNFCHYLHDYITGVCSSATQHLKKYSDGHILTGRELAENITKLFNLLKKTEFGFSSSYDSVVTQLHDMKEIEAAKKELEKFVEEQDSSTKPMLASINTLPTTMWKRLSTKKNTILDHLKETLKSPGKSQVLKNFEEEMQKKVKDFQDSYKKRFCGHTTALGGLVGAGILALAGGIVGIGVAASVLSVEAAALATGATVGATVAGGGIGAGIGAAVGKAEGRGAVPEEEEENLLFKDDEE</sequence>
<dbReference type="GO" id="GO:0061630">
    <property type="term" value="F:ubiquitin protein ligase activity"/>
    <property type="evidence" value="ECO:0007669"/>
    <property type="project" value="UniProtKB-EC"/>
</dbReference>
<dbReference type="InterPro" id="IPR013083">
    <property type="entry name" value="Znf_RING/FYVE/PHD"/>
</dbReference>
<keyword evidence="22 38" id="KW-1133">Transmembrane helix</keyword>
<evidence type="ECO:0000256" key="17">
    <source>
        <dbReference type="ARBA" id="ARBA00022771"/>
    </source>
</evidence>
<evidence type="ECO:0000256" key="38">
    <source>
        <dbReference type="SAM" id="Phobius"/>
    </source>
</evidence>
<dbReference type="GO" id="GO:0008270">
    <property type="term" value="F:zinc ion binding"/>
    <property type="evidence" value="ECO:0007669"/>
    <property type="project" value="UniProtKB-KW"/>
</dbReference>
<dbReference type="GO" id="GO:0005768">
    <property type="term" value="C:endosome"/>
    <property type="evidence" value="ECO:0007669"/>
    <property type="project" value="UniProtKB-SubCell"/>
</dbReference>
<protein>
    <recommendedName>
        <fullName evidence="33">RING finger protein 112</fullName>
        <ecNumber evidence="10">2.3.2.27</ecNumber>
    </recommendedName>
    <alternativeName>
        <fullName evidence="34">Zinc finger protein 179</fullName>
    </alternativeName>
</protein>
<dbReference type="CTD" id="7732"/>
<name>G3WLF8_SARHA</name>
<feature type="transmembrane region" description="Helical" evidence="38">
    <location>
        <begin position="560"/>
        <end position="584"/>
    </location>
</feature>
<evidence type="ECO:0000256" key="6">
    <source>
        <dbReference type="ARBA" id="ARBA00004484"/>
    </source>
</evidence>
<dbReference type="Pfam" id="PF13445">
    <property type="entry name" value="zf-RING_UBOX"/>
    <property type="match status" value="1"/>
</dbReference>
<comment type="catalytic activity">
    <reaction evidence="1">
        <text>S-ubiquitinyl-[E2 ubiquitin-conjugating enzyme]-L-cysteine + [acceptor protein]-L-lysine = [E2 ubiquitin-conjugating enzyme]-L-cysteine + N(6)-ubiquitinyl-[acceptor protein]-L-lysine.</text>
        <dbReference type="EC" id="2.3.2.27"/>
    </reaction>
</comment>
<dbReference type="OrthoDB" id="9450733at2759"/>
<evidence type="ECO:0000256" key="36">
    <source>
        <dbReference type="PROSITE-ProRule" id="PRU01052"/>
    </source>
</evidence>
<dbReference type="InterPro" id="IPR027417">
    <property type="entry name" value="P-loop_NTPase"/>
</dbReference>
<evidence type="ECO:0000256" key="13">
    <source>
        <dbReference type="ARBA" id="ARBA00022692"/>
    </source>
</evidence>
<evidence type="ECO:0000256" key="14">
    <source>
        <dbReference type="ARBA" id="ARBA00022723"/>
    </source>
</evidence>
<evidence type="ECO:0000313" key="41">
    <source>
        <dbReference type="Ensembl" id="ENSSHAP00000016263.1"/>
    </source>
</evidence>
<comment type="similarity">
    <text evidence="36">Belongs to the TRAFAC class dynamin-like GTPase superfamily. GB1/RHD3 GTPase family.</text>
</comment>
<dbReference type="InterPro" id="IPR003613">
    <property type="entry name" value="Ubox_domain"/>
</dbReference>
<dbReference type="InterPro" id="IPR027370">
    <property type="entry name" value="Znf-RING_euk"/>
</dbReference>
<feature type="transmembrane region" description="Helical" evidence="38">
    <location>
        <begin position="528"/>
        <end position="554"/>
    </location>
</feature>
<dbReference type="PROSITE" id="PS50089">
    <property type="entry name" value="ZF_RING_2"/>
    <property type="match status" value="1"/>
</dbReference>
<keyword evidence="28" id="KW-0968">Cytoplasmic vesicle</keyword>
<keyword evidence="26" id="KW-0539">Nucleus</keyword>
<evidence type="ECO:0000256" key="11">
    <source>
        <dbReference type="ARBA" id="ARBA00022490"/>
    </source>
</evidence>
<reference evidence="41" key="2">
    <citation type="submission" date="2025-08" db="UniProtKB">
        <authorList>
            <consortium name="Ensembl"/>
        </authorList>
    </citation>
    <scope>IDENTIFICATION</scope>
</reference>
<evidence type="ECO:0000256" key="34">
    <source>
        <dbReference type="ARBA" id="ARBA00075484"/>
    </source>
</evidence>
<evidence type="ECO:0000256" key="30">
    <source>
        <dbReference type="ARBA" id="ARBA00034306"/>
    </source>
</evidence>
<keyword evidence="24" id="KW-0342">GTP-binding</keyword>
<evidence type="ECO:0000256" key="33">
    <source>
        <dbReference type="ARBA" id="ARBA00074856"/>
    </source>
</evidence>
<evidence type="ECO:0000256" key="16">
    <source>
        <dbReference type="ARBA" id="ARBA00022753"/>
    </source>
</evidence>
<keyword evidence="25 38" id="KW-0472">Membrane</keyword>
<dbReference type="GO" id="GO:0005525">
    <property type="term" value="F:GTP binding"/>
    <property type="evidence" value="ECO:0007669"/>
    <property type="project" value="UniProtKB-KW"/>
</dbReference>
<keyword evidence="23" id="KW-0770">Synapse</keyword>
<evidence type="ECO:0000256" key="21">
    <source>
        <dbReference type="ARBA" id="ARBA00022902"/>
    </source>
</evidence>
<dbReference type="GO" id="GO:0007399">
    <property type="term" value="P:nervous system development"/>
    <property type="evidence" value="ECO:0007669"/>
    <property type="project" value="UniProtKB-KW"/>
</dbReference>
<dbReference type="GO" id="GO:0016567">
    <property type="term" value="P:protein ubiquitination"/>
    <property type="evidence" value="ECO:0007669"/>
    <property type="project" value="InterPro"/>
</dbReference>
<dbReference type="Pfam" id="PF02263">
    <property type="entry name" value="GBP"/>
    <property type="match status" value="1"/>
</dbReference>
<feature type="domain" description="GB1/RHD3-type G" evidence="40">
    <location>
        <begin position="152"/>
        <end position="384"/>
    </location>
</feature>
<evidence type="ECO:0000256" key="23">
    <source>
        <dbReference type="ARBA" id="ARBA00023018"/>
    </source>
</evidence>
<evidence type="ECO:0000256" key="32">
    <source>
        <dbReference type="ARBA" id="ARBA00062686"/>
    </source>
</evidence>
<dbReference type="Proteomes" id="UP000007648">
    <property type="component" value="Unassembled WGS sequence"/>
</dbReference>
<comment type="subunit">
    <text evidence="32">Self-associates. Interacts with SP1 in an oxidative stress-regulated manner. Interacts with SIGMAR1 in an oxidative stress-regulated manner. Interacts with ZBTB16 (via C2H2-type zinc finger domains 1 and 2).</text>
</comment>
<dbReference type="HOGENOM" id="CLU_034812_0_0_1"/>
<dbReference type="SUPFAM" id="SSF52540">
    <property type="entry name" value="P-loop containing nucleoside triphosphate hydrolases"/>
    <property type="match status" value="1"/>
</dbReference>
<feature type="domain" description="RING-type" evidence="39">
    <location>
        <begin position="34"/>
        <end position="78"/>
    </location>
</feature>
<evidence type="ECO:0000256" key="12">
    <source>
        <dbReference type="ARBA" id="ARBA00022679"/>
    </source>
</evidence>
<evidence type="ECO:0000256" key="22">
    <source>
        <dbReference type="ARBA" id="ARBA00022989"/>
    </source>
</evidence>
<dbReference type="InterPro" id="IPR030386">
    <property type="entry name" value="G_GB1_RHD3_dom"/>
</dbReference>
<evidence type="ECO:0000256" key="15">
    <source>
        <dbReference type="ARBA" id="ARBA00022741"/>
    </source>
</evidence>
<dbReference type="InterPro" id="IPR001841">
    <property type="entry name" value="Znf_RING"/>
</dbReference>
<comment type="subcellular location">
    <subcellularLocation>
        <location evidence="7">Cell projection</location>
        <location evidence="7">Neuron projection</location>
    </subcellularLocation>
    <subcellularLocation>
        <location evidence="5">Cytoplasmic vesicle</location>
        <location evidence="5">Secretory vesicle</location>
        <location evidence="5">Synaptic vesicle</location>
    </subcellularLocation>
    <subcellularLocation>
        <location evidence="4">Endosome</location>
    </subcellularLocation>
    <subcellularLocation>
        <location evidence="2">Membrane</location>
        <topology evidence="2">Multi-pass membrane protein</topology>
    </subcellularLocation>
    <subcellularLocation>
        <location evidence="3">Membrane</location>
        <topology evidence="3">Peripheral membrane protein</topology>
    </subcellularLocation>
    <subcellularLocation>
        <location evidence="30">Nucleus</location>
        <location evidence="30">Nuclear body</location>
    </subcellularLocation>
    <subcellularLocation>
        <location evidence="8">Nucleus</location>
        <location evidence="8">Nucleoplasm</location>
    </subcellularLocation>
    <subcellularLocation>
        <location evidence="6">Perikaryon</location>
    </subcellularLocation>
    <subcellularLocation>
        <location evidence="29">Postsynaptic density</location>
    </subcellularLocation>
</comment>
<dbReference type="Gene3D" id="3.30.40.10">
    <property type="entry name" value="Zinc/RING finger domain, C3HC4 (zinc finger)"/>
    <property type="match status" value="1"/>
</dbReference>
<dbReference type="GO" id="GO:0043204">
    <property type="term" value="C:perikaryon"/>
    <property type="evidence" value="ECO:0007669"/>
    <property type="project" value="UniProtKB-SubCell"/>
</dbReference>
<evidence type="ECO:0000256" key="20">
    <source>
        <dbReference type="ARBA" id="ARBA00022843"/>
    </source>
</evidence>